<dbReference type="EMBL" id="JBHSQH010000001">
    <property type="protein sequence ID" value="MFC5973418.1"/>
    <property type="molecule type" value="Genomic_DNA"/>
</dbReference>
<protein>
    <submittedName>
        <fullName evidence="2">Sulfatase-like hydrolase/transferase</fullName>
    </submittedName>
</protein>
<dbReference type="Pfam" id="PF00884">
    <property type="entry name" value="Sulfatase"/>
    <property type="match status" value="1"/>
</dbReference>
<dbReference type="Gene3D" id="3.40.720.10">
    <property type="entry name" value="Alkaline Phosphatase, subunit A"/>
    <property type="match status" value="1"/>
</dbReference>
<evidence type="ECO:0000259" key="1">
    <source>
        <dbReference type="Pfam" id="PF00884"/>
    </source>
</evidence>
<sequence length="462" mass="51660">MDARNIVLLTIDSLRHDYVSCYGDVSNTTPEIDTLANSGVSFDEAVSTASHTKDSFPGILTSSLPSIQGSHHISNKNTSIAEVFRQNGFSTFGLHSTPMMSMTNNYANGFDTFLDLADHEEARFDISSILDYLPNRVLDNAHRLVEQLNFADVEQVDSVADATKLTEQFQEHILKTETPRFCFIHYMDVHTPYTPPARYYKNFLSSDISEQKINEVNDLLLSNKDLFRGDPASVSERDLEIAKALYKGAIRFVDDNVGELVNHLKNIGEWENTLLVISADHGEEFREHGGFFHGQKLYEELIRVPLIFSGGAVPNHHVENQVSLLDLAPTIIDLCGLSPPDSMLGESLGNTVITKQPKTEYALSEASVKRLGTDIGRTISCRAADGRKLIFNETDSDWSDTKFEFYNLQEDPNEQDNLIGTVPDDELQDLRERIESLAQGEISQDDMGGVVEDRLKSLGYLE</sequence>
<dbReference type="RefSeq" id="WP_247418507.1">
    <property type="nucleotide sequence ID" value="NZ_JALLGW010000001.1"/>
</dbReference>
<feature type="domain" description="Sulfatase N-terminal" evidence="1">
    <location>
        <begin position="4"/>
        <end position="336"/>
    </location>
</feature>
<dbReference type="InterPro" id="IPR052701">
    <property type="entry name" value="GAG_Ulvan_Degrading_Sulfatases"/>
</dbReference>
<name>A0ABD5RSI1_9EURY</name>
<dbReference type="AlphaFoldDB" id="A0ABD5RSI1"/>
<dbReference type="InterPro" id="IPR000917">
    <property type="entry name" value="Sulfatase_N"/>
</dbReference>
<organism evidence="2 3">
    <name type="scientific">Halomarina salina</name>
    <dbReference type="NCBI Taxonomy" id="1872699"/>
    <lineage>
        <taxon>Archaea</taxon>
        <taxon>Methanobacteriati</taxon>
        <taxon>Methanobacteriota</taxon>
        <taxon>Stenosarchaea group</taxon>
        <taxon>Halobacteria</taxon>
        <taxon>Halobacteriales</taxon>
        <taxon>Natronomonadaceae</taxon>
        <taxon>Halomarina</taxon>
    </lineage>
</organism>
<gene>
    <name evidence="2" type="ORF">ACFPYI_18980</name>
</gene>
<dbReference type="CDD" id="cd16148">
    <property type="entry name" value="sulfatase_like"/>
    <property type="match status" value="1"/>
</dbReference>
<dbReference type="PANTHER" id="PTHR43751">
    <property type="entry name" value="SULFATASE"/>
    <property type="match status" value="1"/>
</dbReference>
<dbReference type="PANTHER" id="PTHR43751:SF3">
    <property type="entry name" value="SULFATASE N-TERMINAL DOMAIN-CONTAINING PROTEIN"/>
    <property type="match status" value="1"/>
</dbReference>
<keyword evidence="3" id="KW-1185">Reference proteome</keyword>
<evidence type="ECO:0000313" key="2">
    <source>
        <dbReference type="EMBL" id="MFC5973418.1"/>
    </source>
</evidence>
<evidence type="ECO:0000313" key="3">
    <source>
        <dbReference type="Proteomes" id="UP001596099"/>
    </source>
</evidence>
<dbReference type="InterPro" id="IPR017850">
    <property type="entry name" value="Alkaline_phosphatase_core_sf"/>
</dbReference>
<accession>A0ABD5RSI1</accession>
<proteinExistence type="predicted"/>
<dbReference type="Proteomes" id="UP001596099">
    <property type="component" value="Unassembled WGS sequence"/>
</dbReference>
<reference evidence="2 3" key="1">
    <citation type="journal article" date="2019" name="Int. J. Syst. Evol. Microbiol.">
        <title>The Global Catalogue of Microorganisms (GCM) 10K type strain sequencing project: providing services to taxonomists for standard genome sequencing and annotation.</title>
        <authorList>
            <consortium name="The Broad Institute Genomics Platform"/>
            <consortium name="The Broad Institute Genome Sequencing Center for Infectious Disease"/>
            <person name="Wu L."/>
            <person name="Ma J."/>
        </authorList>
    </citation>
    <scope>NUCLEOTIDE SEQUENCE [LARGE SCALE GENOMIC DNA]</scope>
    <source>
        <strain evidence="2 3">CGMCC 1.12543</strain>
    </source>
</reference>
<comment type="caution">
    <text evidence="2">The sequence shown here is derived from an EMBL/GenBank/DDBJ whole genome shotgun (WGS) entry which is preliminary data.</text>
</comment>
<dbReference type="SUPFAM" id="SSF53649">
    <property type="entry name" value="Alkaline phosphatase-like"/>
    <property type="match status" value="1"/>
</dbReference>